<accession>A0AAV4B7R9</accession>
<keyword evidence="2" id="KW-1185">Reference proteome</keyword>
<protein>
    <recommendedName>
        <fullName evidence="3">Integrase zinc-binding domain-containing protein</fullName>
    </recommendedName>
</protein>
<dbReference type="AlphaFoldDB" id="A0AAV4B7R9"/>
<sequence length="162" mass="18013">MVGAVTTKAQTLRETATRPLRLPHWRGAVKLILTVDQLPIRGSSNTRTFGCQEDCSKMTASFQKITGIVYCRFKDPGRKISMDQVVLSKSLRRYLISVAHDSITGAHLGIRRTTGDAKRVISFCPATAALRENLAWSDAYLEGVVDEKHPGARCEVKLRIRT</sequence>
<evidence type="ECO:0000313" key="2">
    <source>
        <dbReference type="Proteomes" id="UP000735302"/>
    </source>
</evidence>
<reference evidence="1 2" key="1">
    <citation type="journal article" date="2021" name="Elife">
        <title>Chloroplast acquisition without the gene transfer in kleptoplastic sea slugs, Plakobranchus ocellatus.</title>
        <authorList>
            <person name="Maeda T."/>
            <person name="Takahashi S."/>
            <person name="Yoshida T."/>
            <person name="Shimamura S."/>
            <person name="Takaki Y."/>
            <person name="Nagai Y."/>
            <person name="Toyoda A."/>
            <person name="Suzuki Y."/>
            <person name="Arimoto A."/>
            <person name="Ishii H."/>
            <person name="Satoh N."/>
            <person name="Nishiyama T."/>
            <person name="Hasebe M."/>
            <person name="Maruyama T."/>
            <person name="Minagawa J."/>
            <person name="Obokata J."/>
            <person name="Shigenobu S."/>
        </authorList>
    </citation>
    <scope>NUCLEOTIDE SEQUENCE [LARGE SCALE GENOMIC DNA]</scope>
</reference>
<organism evidence="1 2">
    <name type="scientific">Plakobranchus ocellatus</name>
    <dbReference type="NCBI Taxonomy" id="259542"/>
    <lineage>
        <taxon>Eukaryota</taxon>
        <taxon>Metazoa</taxon>
        <taxon>Spiralia</taxon>
        <taxon>Lophotrochozoa</taxon>
        <taxon>Mollusca</taxon>
        <taxon>Gastropoda</taxon>
        <taxon>Heterobranchia</taxon>
        <taxon>Euthyneura</taxon>
        <taxon>Panpulmonata</taxon>
        <taxon>Sacoglossa</taxon>
        <taxon>Placobranchoidea</taxon>
        <taxon>Plakobranchidae</taxon>
        <taxon>Plakobranchus</taxon>
    </lineage>
</organism>
<dbReference type="EMBL" id="BLXT01004605">
    <property type="protein sequence ID" value="GFO15207.1"/>
    <property type="molecule type" value="Genomic_DNA"/>
</dbReference>
<proteinExistence type="predicted"/>
<name>A0AAV4B7R9_9GAST</name>
<comment type="caution">
    <text evidence="1">The sequence shown here is derived from an EMBL/GenBank/DDBJ whole genome shotgun (WGS) entry which is preliminary data.</text>
</comment>
<dbReference type="Proteomes" id="UP000735302">
    <property type="component" value="Unassembled WGS sequence"/>
</dbReference>
<evidence type="ECO:0008006" key="3">
    <source>
        <dbReference type="Google" id="ProtNLM"/>
    </source>
</evidence>
<gene>
    <name evidence="1" type="ORF">PoB_004171200</name>
</gene>
<evidence type="ECO:0000313" key="1">
    <source>
        <dbReference type="EMBL" id="GFO15207.1"/>
    </source>
</evidence>